<dbReference type="Proteomes" id="UP000326757">
    <property type="component" value="Unassembled WGS sequence"/>
</dbReference>
<dbReference type="GO" id="GO:0016020">
    <property type="term" value="C:membrane"/>
    <property type="evidence" value="ECO:0007669"/>
    <property type="project" value="UniProtKB-SubCell"/>
</dbReference>
<evidence type="ECO:0000256" key="2">
    <source>
        <dbReference type="ARBA" id="ARBA00022692"/>
    </source>
</evidence>
<keyword evidence="4" id="KW-0472">Membrane</keyword>
<dbReference type="OrthoDB" id="434972at2759"/>
<evidence type="ECO:0000313" key="5">
    <source>
        <dbReference type="EMBL" id="KAB8301234.1"/>
    </source>
</evidence>
<keyword evidence="2" id="KW-0812">Transmembrane</keyword>
<dbReference type="CDD" id="cd13965">
    <property type="entry name" value="PT_UbiA_3"/>
    <property type="match status" value="1"/>
</dbReference>
<accession>A0A5N6KCY7</accession>
<evidence type="ECO:0000313" key="6">
    <source>
        <dbReference type="Proteomes" id="UP000326757"/>
    </source>
</evidence>
<name>A0A5N6KCY7_MONLA</name>
<dbReference type="PANTHER" id="PTHR42723:SF1">
    <property type="entry name" value="CHLOROPHYLL SYNTHASE, CHLOROPLASTIC"/>
    <property type="match status" value="1"/>
</dbReference>
<evidence type="ECO:0008006" key="7">
    <source>
        <dbReference type="Google" id="ProtNLM"/>
    </source>
</evidence>
<dbReference type="Pfam" id="PF01040">
    <property type="entry name" value="UbiA"/>
    <property type="match status" value="1"/>
</dbReference>
<dbReference type="AlphaFoldDB" id="A0A5N6KCY7"/>
<evidence type="ECO:0000256" key="3">
    <source>
        <dbReference type="ARBA" id="ARBA00022989"/>
    </source>
</evidence>
<keyword evidence="3" id="KW-1133">Transmembrane helix</keyword>
<dbReference type="GO" id="GO:0016765">
    <property type="term" value="F:transferase activity, transferring alkyl or aryl (other than methyl) groups"/>
    <property type="evidence" value="ECO:0007669"/>
    <property type="project" value="InterPro"/>
</dbReference>
<protein>
    <recommendedName>
        <fullName evidence="7">UbiA prenyltransferase</fullName>
    </recommendedName>
</protein>
<dbReference type="InterPro" id="IPR050475">
    <property type="entry name" value="Prenyltransferase_related"/>
</dbReference>
<reference evidence="5 6" key="1">
    <citation type="submission" date="2019-06" db="EMBL/GenBank/DDBJ databases">
        <title>Genome Sequence of the Brown Rot Fungal Pathogen Monilinia laxa.</title>
        <authorList>
            <person name="De Miccolis Angelini R.M."/>
            <person name="Landi L."/>
            <person name="Abate D."/>
            <person name="Pollastro S."/>
            <person name="Romanazzi G."/>
            <person name="Faretra F."/>
        </authorList>
    </citation>
    <scope>NUCLEOTIDE SEQUENCE [LARGE SCALE GENOMIC DNA]</scope>
    <source>
        <strain evidence="5 6">Mlax316</strain>
    </source>
</reference>
<dbReference type="EMBL" id="VIGI01000004">
    <property type="protein sequence ID" value="KAB8301234.1"/>
    <property type="molecule type" value="Genomic_DNA"/>
</dbReference>
<proteinExistence type="predicted"/>
<evidence type="ECO:0000256" key="1">
    <source>
        <dbReference type="ARBA" id="ARBA00004141"/>
    </source>
</evidence>
<gene>
    <name evidence="5" type="ORF">EYC80_003121</name>
</gene>
<keyword evidence="6" id="KW-1185">Reference proteome</keyword>
<dbReference type="InterPro" id="IPR000537">
    <property type="entry name" value="UbiA_prenyltransferase"/>
</dbReference>
<evidence type="ECO:0000256" key="4">
    <source>
        <dbReference type="ARBA" id="ARBA00023136"/>
    </source>
</evidence>
<comment type="subcellular location">
    <subcellularLocation>
        <location evidence="1">Membrane</location>
        <topology evidence="1">Multi-pass membrane protein</topology>
    </subcellularLocation>
</comment>
<sequence length="322" mass="36012">MSSMLKRNSLPESPAIIQRVQILVKVAKYLWLFTGGDVVTFVIPNTIFGTCCALAGPPLVSGDHITPEKILLRIPAVVLFNWSNLLVFDLANQRLWESVTEDRLNKPWRPIPQKLMTRKEVRLALQLLIPAVLAINHWLLNVGAETACLLTATWVYNDLKGSDDGWVQRNFMIALAFWVYNLSSMKVAIGGGGLSTAAVTSTGKTWITVISVVIMSTNHIQDLKDILGDKSRGRETAPLLLGEHVTRQILAVPLVLWGPICAIYWGECLSALPAIIVGIYVGWRCLLRRGKEEDRWTWQVWCTWTALLSLMPLGKQQLLLLH</sequence>
<dbReference type="PANTHER" id="PTHR42723">
    <property type="entry name" value="CHLOROPHYLL SYNTHASE"/>
    <property type="match status" value="1"/>
</dbReference>
<comment type="caution">
    <text evidence="5">The sequence shown here is derived from an EMBL/GenBank/DDBJ whole genome shotgun (WGS) entry which is preliminary data.</text>
</comment>
<organism evidence="5 6">
    <name type="scientific">Monilinia laxa</name>
    <name type="common">Brown rot fungus</name>
    <name type="synonym">Sclerotinia laxa</name>
    <dbReference type="NCBI Taxonomy" id="61186"/>
    <lineage>
        <taxon>Eukaryota</taxon>
        <taxon>Fungi</taxon>
        <taxon>Dikarya</taxon>
        <taxon>Ascomycota</taxon>
        <taxon>Pezizomycotina</taxon>
        <taxon>Leotiomycetes</taxon>
        <taxon>Helotiales</taxon>
        <taxon>Sclerotiniaceae</taxon>
        <taxon>Monilinia</taxon>
    </lineage>
</organism>